<dbReference type="EMBL" id="BLLK01000047">
    <property type="protein sequence ID" value="GFH54400.1"/>
    <property type="molecule type" value="Genomic_DNA"/>
</dbReference>
<dbReference type="Proteomes" id="UP001054902">
    <property type="component" value="Unassembled WGS sequence"/>
</dbReference>
<dbReference type="PANTHER" id="PTHR11006">
    <property type="entry name" value="PROTEIN ARGININE N-METHYLTRANSFERASE"/>
    <property type="match status" value="1"/>
</dbReference>
<dbReference type="SUPFAM" id="SSF53335">
    <property type="entry name" value="S-adenosyl-L-methionine-dependent methyltransferases"/>
    <property type="match status" value="2"/>
</dbReference>
<dbReference type="AlphaFoldDB" id="A0AAD3D0Q9"/>
<dbReference type="InterPro" id="IPR035075">
    <property type="entry name" value="PRMT5"/>
</dbReference>
<dbReference type="GO" id="GO:0032259">
    <property type="term" value="P:methylation"/>
    <property type="evidence" value="ECO:0007669"/>
    <property type="project" value="UniProtKB-KW"/>
</dbReference>
<reference evidence="4 5" key="1">
    <citation type="journal article" date="2021" name="Sci. Rep.">
        <title>The genome of the diatom Chaetoceros tenuissimus carries an ancient integrated fragment of an extant virus.</title>
        <authorList>
            <person name="Hongo Y."/>
            <person name="Kimura K."/>
            <person name="Takaki Y."/>
            <person name="Yoshida Y."/>
            <person name="Baba S."/>
            <person name="Kobayashi G."/>
            <person name="Nagasaki K."/>
            <person name="Hano T."/>
            <person name="Tomaru Y."/>
        </authorList>
    </citation>
    <scope>NUCLEOTIDE SEQUENCE [LARGE SCALE GENOMIC DNA]</scope>
    <source>
        <strain evidence="4 5">NIES-3715</strain>
    </source>
</reference>
<comment type="caution">
    <text evidence="4">The sequence shown here is derived from an EMBL/GenBank/DDBJ whole genome shotgun (WGS) entry which is preliminary data.</text>
</comment>
<dbReference type="Pfam" id="PF05185">
    <property type="entry name" value="PRMT5"/>
    <property type="match status" value="1"/>
</dbReference>
<keyword evidence="2" id="KW-0808">Transferase</keyword>
<accession>A0AAD3D0Q9</accession>
<keyword evidence="2" id="KW-0489">Methyltransferase</keyword>
<dbReference type="PANTHER" id="PTHR11006:SF4">
    <property type="entry name" value="PROTEIN ARGININE N-METHYLTRANSFERASE 7"/>
    <property type="match status" value="1"/>
</dbReference>
<dbReference type="GO" id="GO:0042054">
    <property type="term" value="F:histone methyltransferase activity"/>
    <property type="evidence" value="ECO:0007669"/>
    <property type="project" value="TreeGrafter"/>
</dbReference>
<name>A0AAD3D0Q9_9STRA</name>
<evidence type="ECO:0000256" key="2">
    <source>
        <dbReference type="PROSITE-ProRule" id="PRU01015"/>
    </source>
</evidence>
<evidence type="ECO:0000256" key="1">
    <source>
        <dbReference type="ARBA" id="ARBA00022691"/>
    </source>
</evidence>
<gene>
    <name evidence="4" type="ORF">CTEN210_10876</name>
</gene>
<keyword evidence="5" id="KW-1185">Reference proteome</keyword>
<dbReference type="InterPro" id="IPR029063">
    <property type="entry name" value="SAM-dependent_MTases_sf"/>
</dbReference>
<dbReference type="PROSITE" id="PS51678">
    <property type="entry name" value="SAM_MT_PRMT"/>
    <property type="match status" value="1"/>
</dbReference>
<evidence type="ECO:0000313" key="4">
    <source>
        <dbReference type="EMBL" id="GFH54400.1"/>
    </source>
</evidence>
<dbReference type="Gene3D" id="3.40.50.150">
    <property type="entry name" value="Vaccinia Virus protein VP39"/>
    <property type="match status" value="2"/>
</dbReference>
<evidence type="ECO:0000313" key="5">
    <source>
        <dbReference type="Proteomes" id="UP001054902"/>
    </source>
</evidence>
<sequence>MASSIEDAIRNARYNEAVVVSVEGNNEESREIVLIASLDKHNGGVSWQDASADSHPDGFDVGILRHFRTKRWIVPMLNDIHRNNLYENSIRKACNDVKKRLQVGKSEVNILDIGTGTGLLAMMAGREMNEQGLNSRITSVEMASAMARLAKMTIAENKMEDQVEIVESHSCDPLFDPFSSNKAMLCTSELLETSLLAEGIIPAMRDAWERHLDKNAIVVPQKARVYAQVIESETLIHSHCGPHLSEHTVISLSSTRDGKPLLSGGVRIPVHAGIFGDSDSEFLLNQFPTDSSDPDIPKFLSKTFQVFEFDFSAPEKLPPKTGGSNKITLEATGTGIPHGVLFWWELDLYNDETYSTELGKSPWQDHWQQCVYAFGQDCKNVKLEKGSPFELTAYHDDTSIDFEITKSSENPVHLHKRKKLSNEAKKQNSSKENHISYERALQLNDENRLTAFTNSIGYAIKQKGQDSILLDISDFSICAIIAASTFGAKNVSTLESFSHELCMLSAAVCQEGNNLPKEGASFSVIHAYAENITPNEVGGEVDIICAEPYYQLLEGWHLQEALNYFYTLKNMKKRGVVKNNAISIPDTATIMICAAQFDNDVIKAHSSIHQSMLKGFHHDTVKKYADRFHTFDNKIYAGQYKWKRLSDNIPVAKIQYNGTAEDMKIDGDDQWKSFEINVEGEINGLLLWVDYAVKTSDNEHSTITTGNHYHQQACRFLSSPRKVESSSSVVAKVKITFDTQTFESHVIDFELV</sequence>
<feature type="domain" description="PRMT5 arginine-N-methyltransferase" evidence="3">
    <location>
        <begin position="79"/>
        <end position="214"/>
    </location>
</feature>
<dbReference type="InterPro" id="IPR025799">
    <property type="entry name" value="Arg_MeTrfase"/>
</dbReference>
<dbReference type="GO" id="GO:0016274">
    <property type="term" value="F:protein-arginine N-methyltransferase activity"/>
    <property type="evidence" value="ECO:0007669"/>
    <property type="project" value="InterPro"/>
</dbReference>
<keyword evidence="1 2" id="KW-0949">S-adenosyl-L-methionine</keyword>
<evidence type="ECO:0000259" key="3">
    <source>
        <dbReference type="Pfam" id="PF05185"/>
    </source>
</evidence>
<dbReference type="CDD" id="cd02440">
    <property type="entry name" value="AdoMet_MTases"/>
    <property type="match status" value="1"/>
</dbReference>
<dbReference type="Gene3D" id="2.70.160.11">
    <property type="entry name" value="Hnrnp arginine n-methyltransferase1"/>
    <property type="match status" value="2"/>
</dbReference>
<proteinExistence type="predicted"/>
<protein>
    <recommendedName>
        <fullName evidence="3">PRMT5 arginine-N-methyltransferase domain-containing protein</fullName>
    </recommendedName>
</protein>
<organism evidence="4 5">
    <name type="scientific">Chaetoceros tenuissimus</name>
    <dbReference type="NCBI Taxonomy" id="426638"/>
    <lineage>
        <taxon>Eukaryota</taxon>
        <taxon>Sar</taxon>
        <taxon>Stramenopiles</taxon>
        <taxon>Ochrophyta</taxon>
        <taxon>Bacillariophyta</taxon>
        <taxon>Coscinodiscophyceae</taxon>
        <taxon>Chaetocerotophycidae</taxon>
        <taxon>Chaetocerotales</taxon>
        <taxon>Chaetocerotaceae</taxon>
        <taxon>Chaetoceros</taxon>
    </lineage>
</organism>